<feature type="compositionally biased region" description="Acidic residues" evidence="1">
    <location>
        <begin position="42"/>
        <end position="51"/>
    </location>
</feature>
<sequence length="68" mass="7265">MDITRTECPQCGSEVTGLNGRYACALCGWVNHWSQGTADLPGAEEDPDGPEPEIVPPAPPVQGPPHRR</sequence>
<feature type="compositionally biased region" description="Pro residues" evidence="1">
    <location>
        <begin position="53"/>
        <end position="68"/>
    </location>
</feature>
<accession>A0A0W7X7C2</accession>
<evidence type="ECO:0000256" key="1">
    <source>
        <dbReference type="SAM" id="MobiDB-lite"/>
    </source>
</evidence>
<organism evidence="2 3">
    <name type="scientific">Streptomyces silvensis</name>
    <dbReference type="NCBI Taxonomy" id="1765722"/>
    <lineage>
        <taxon>Bacteria</taxon>
        <taxon>Bacillati</taxon>
        <taxon>Actinomycetota</taxon>
        <taxon>Actinomycetes</taxon>
        <taxon>Kitasatosporales</taxon>
        <taxon>Streptomycetaceae</taxon>
        <taxon>Streptomyces</taxon>
    </lineage>
</organism>
<reference evidence="2 3" key="1">
    <citation type="submission" date="2015-12" db="EMBL/GenBank/DDBJ databases">
        <title>Draft genome sequence of Streptomyces silvensis ATCC 53525, a producer of novel hormone antagonists.</title>
        <authorList>
            <person name="Johnston C.W."/>
            <person name="Li Y."/>
            <person name="Magarvey N.A."/>
        </authorList>
    </citation>
    <scope>NUCLEOTIDE SEQUENCE [LARGE SCALE GENOMIC DNA]</scope>
    <source>
        <strain evidence="2 3">ATCC 53525</strain>
    </source>
</reference>
<evidence type="ECO:0000313" key="3">
    <source>
        <dbReference type="Proteomes" id="UP000054804"/>
    </source>
</evidence>
<evidence type="ECO:0000313" key="2">
    <source>
        <dbReference type="EMBL" id="KUF18749.1"/>
    </source>
</evidence>
<protein>
    <submittedName>
        <fullName evidence="2">Uncharacterized protein</fullName>
    </submittedName>
</protein>
<dbReference type="Proteomes" id="UP000054804">
    <property type="component" value="Unassembled WGS sequence"/>
</dbReference>
<dbReference type="RefSeq" id="WP_058846908.1">
    <property type="nucleotide sequence ID" value="NZ_LOCL01000029.1"/>
</dbReference>
<feature type="region of interest" description="Disordered" evidence="1">
    <location>
        <begin position="35"/>
        <end position="68"/>
    </location>
</feature>
<dbReference type="OrthoDB" id="4319030at2"/>
<name>A0A0W7X7C2_9ACTN</name>
<proteinExistence type="predicted"/>
<comment type="caution">
    <text evidence="2">The sequence shown here is derived from an EMBL/GenBank/DDBJ whole genome shotgun (WGS) entry which is preliminary data.</text>
</comment>
<gene>
    <name evidence="2" type="ORF">AT728_06785</name>
</gene>
<keyword evidence="3" id="KW-1185">Reference proteome</keyword>
<dbReference type="EMBL" id="LOCL01000029">
    <property type="protein sequence ID" value="KUF18749.1"/>
    <property type="molecule type" value="Genomic_DNA"/>
</dbReference>
<dbReference type="AlphaFoldDB" id="A0A0W7X7C2"/>